<evidence type="ECO:0000256" key="6">
    <source>
        <dbReference type="PROSITE-ProRule" id="PRU00169"/>
    </source>
</evidence>
<evidence type="ECO:0000313" key="10">
    <source>
        <dbReference type="EMBL" id="OIQ51710.1"/>
    </source>
</evidence>
<accession>A0A1J5MZ32</accession>
<dbReference type="GO" id="GO:0005829">
    <property type="term" value="C:cytosol"/>
    <property type="evidence" value="ECO:0007669"/>
    <property type="project" value="TreeGrafter"/>
</dbReference>
<evidence type="ECO:0000256" key="4">
    <source>
        <dbReference type="ARBA" id="ARBA00023125"/>
    </source>
</evidence>
<dbReference type="InterPro" id="IPR001789">
    <property type="entry name" value="Sig_transdc_resp-reg_receiver"/>
</dbReference>
<dbReference type="Gene3D" id="6.10.250.690">
    <property type="match status" value="1"/>
</dbReference>
<keyword evidence="4 7" id="KW-0238">DNA-binding</keyword>
<keyword evidence="11" id="KW-1185">Reference proteome</keyword>
<dbReference type="InterPro" id="IPR016032">
    <property type="entry name" value="Sig_transdc_resp-reg_C-effctor"/>
</dbReference>
<feature type="modified residue" description="4-aspartylphosphate" evidence="6">
    <location>
        <position position="55"/>
    </location>
</feature>
<name>A0A1J5MZ32_9BACT</name>
<dbReference type="FunFam" id="3.40.50.2300:FF:000001">
    <property type="entry name" value="DNA-binding response regulator PhoB"/>
    <property type="match status" value="1"/>
</dbReference>
<dbReference type="Pfam" id="PF00072">
    <property type="entry name" value="Response_reg"/>
    <property type="match status" value="1"/>
</dbReference>
<dbReference type="PANTHER" id="PTHR48111">
    <property type="entry name" value="REGULATOR OF RPOS"/>
    <property type="match status" value="1"/>
</dbReference>
<feature type="domain" description="Response regulatory" evidence="8">
    <location>
        <begin position="6"/>
        <end position="119"/>
    </location>
</feature>
<dbReference type="Gene3D" id="1.10.10.10">
    <property type="entry name" value="Winged helix-like DNA-binding domain superfamily/Winged helix DNA-binding domain"/>
    <property type="match status" value="1"/>
</dbReference>
<organism evidence="10 11">
    <name type="scientific">Pseudodesulfovibrio hydrargyri</name>
    <dbReference type="NCBI Taxonomy" id="2125990"/>
    <lineage>
        <taxon>Bacteria</taxon>
        <taxon>Pseudomonadati</taxon>
        <taxon>Thermodesulfobacteriota</taxon>
        <taxon>Desulfovibrionia</taxon>
        <taxon>Desulfovibrionales</taxon>
        <taxon>Desulfovibrionaceae</taxon>
    </lineage>
</organism>
<dbReference type="Proteomes" id="UP000181901">
    <property type="component" value="Unassembled WGS sequence"/>
</dbReference>
<keyword evidence="1 6" id="KW-0597">Phosphoprotein</keyword>
<proteinExistence type="predicted"/>
<dbReference type="SUPFAM" id="SSF52172">
    <property type="entry name" value="CheY-like"/>
    <property type="match status" value="1"/>
</dbReference>
<dbReference type="GO" id="GO:0032993">
    <property type="term" value="C:protein-DNA complex"/>
    <property type="evidence" value="ECO:0007669"/>
    <property type="project" value="TreeGrafter"/>
</dbReference>
<dbReference type="InterPro" id="IPR001867">
    <property type="entry name" value="OmpR/PhoB-type_DNA-bd"/>
</dbReference>
<dbReference type="InterPro" id="IPR036388">
    <property type="entry name" value="WH-like_DNA-bd_sf"/>
</dbReference>
<evidence type="ECO:0000256" key="2">
    <source>
        <dbReference type="ARBA" id="ARBA00023012"/>
    </source>
</evidence>
<dbReference type="PROSITE" id="PS51755">
    <property type="entry name" value="OMPR_PHOB"/>
    <property type="match status" value="1"/>
</dbReference>
<gene>
    <name evidence="10" type="primary">ompR</name>
    <name evidence="10" type="ORF">BerOc1_00166</name>
</gene>
<keyword evidence="3" id="KW-0805">Transcription regulation</keyword>
<keyword evidence="5" id="KW-0804">Transcription</keyword>
<evidence type="ECO:0000313" key="11">
    <source>
        <dbReference type="Proteomes" id="UP000181901"/>
    </source>
</evidence>
<dbReference type="OrthoDB" id="368799at2"/>
<dbReference type="SMART" id="SM00448">
    <property type="entry name" value="REC"/>
    <property type="match status" value="1"/>
</dbReference>
<dbReference type="Pfam" id="PF00486">
    <property type="entry name" value="Trans_reg_C"/>
    <property type="match status" value="1"/>
</dbReference>
<keyword evidence="2" id="KW-0902">Two-component regulatory system</keyword>
<dbReference type="Gene3D" id="3.40.50.2300">
    <property type="match status" value="1"/>
</dbReference>
<dbReference type="SUPFAM" id="SSF46894">
    <property type="entry name" value="C-terminal effector domain of the bipartite response regulators"/>
    <property type="match status" value="1"/>
</dbReference>
<dbReference type="AlphaFoldDB" id="A0A1J5MZ32"/>
<evidence type="ECO:0000256" key="3">
    <source>
        <dbReference type="ARBA" id="ARBA00023015"/>
    </source>
</evidence>
<dbReference type="EMBL" id="LKAQ01000001">
    <property type="protein sequence ID" value="OIQ51710.1"/>
    <property type="molecule type" value="Genomic_DNA"/>
</dbReference>
<evidence type="ECO:0000259" key="8">
    <source>
        <dbReference type="PROSITE" id="PS50110"/>
    </source>
</evidence>
<evidence type="ECO:0000256" key="7">
    <source>
        <dbReference type="PROSITE-ProRule" id="PRU01091"/>
    </source>
</evidence>
<dbReference type="PROSITE" id="PS50110">
    <property type="entry name" value="RESPONSE_REGULATORY"/>
    <property type="match status" value="1"/>
</dbReference>
<feature type="domain" description="OmpR/PhoB-type" evidence="9">
    <location>
        <begin position="132"/>
        <end position="231"/>
    </location>
</feature>
<dbReference type="InterPro" id="IPR039420">
    <property type="entry name" value="WalR-like"/>
</dbReference>
<dbReference type="RefSeq" id="WP_071543831.1">
    <property type="nucleotide sequence ID" value="NZ_LKAQ01000001.1"/>
</dbReference>
<evidence type="ECO:0000259" key="9">
    <source>
        <dbReference type="PROSITE" id="PS51755"/>
    </source>
</evidence>
<dbReference type="PANTHER" id="PTHR48111:SF4">
    <property type="entry name" value="DNA-BINDING DUAL TRANSCRIPTIONAL REGULATOR OMPR"/>
    <property type="match status" value="1"/>
</dbReference>
<feature type="DNA-binding region" description="OmpR/PhoB-type" evidence="7">
    <location>
        <begin position="132"/>
        <end position="231"/>
    </location>
</feature>
<dbReference type="GO" id="GO:0000976">
    <property type="term" value="F:transcription cis-regulatory region binding"/>
    <property type="evidence" value="ECO:0007669"/>
    <property type="project" value="TreeGrafter"/>
</dbReference>
<dbReference type="GO" id="GO:0000156">
    <property type="term" value="F:phosphorelay response regulator activity"/>
    <property type="evidence" value="ECO:0007669"/>
    <property type="project" value="TreeGrafter"/>
</dbReference>
<dbReference type="SMART" id="SM00862">
    <property type="entry name" value="Trans_reg_C"/>
    <property type="match status" value="1"/>
</dbReference>
<reference evidence="10 11" key="1">
    <citation type="submission" date="2015-09" db="EMBL/GenBank/DDBJ databases">
        <title>Genome of Desulfovibrio dechloracetivorans BerOc1, a mercury methylating strain isolated from highly hydrocarbons and metals contaminated coastal sediments.</title>
        <authorList>
            <person name="Goni Urriza M."/>
            <person name="Gassie C."/>
            <person name="Bouchez O."/>
            <person name="Klopp C."/>
            <person name="Ranchou-Peyruse A."/>
            <person name="Remy G."/>
        </authorList>
    </citation>
    <scope>NUCLEOTIDE SEQUENCE [LARGE SCALE GENOMIC DNA]</scope>
    <source>
        <strain evidence="10 11">BerOc1</strain>
    </source>
</reference>
<comment type="caution">
    <text evidence="10">The sequence shown here is derived from an EMBL/GenBank/DDBJ whole genome shotgun (WGS) entry which is preliminary data.</text>
</comment>
<sequence>MKNNGPVLIIDDDQKLRELVAEYLEEYDFSTATLPSGARAAETIRSINPSVIILDVMMPGKDGLDVLRDIRAEFVTPVIMLTAKGEDTDRIVGLELGADDYMAKPFNPRELLARIKAVLRRVESCGERRADAEAVRAGGLILNLSRQVLVVDRDEIELAPTEFRLLKALMTHADRALTRDELMDMVWDKDFAAYDRSIDVHISKLRSQLKPYPNHAKRIRTVWGTGYMFVGE</sequence>
<protein>
    <submittedName>
        <fullName evidence="10">Transcriptional regulatory protein OmpR</fullName>
    </submittedName>
</protein>
<dbReference type="GO" id="GO:0006355">
    <property type="term" value="P:regulation of DNA-templated transcription"/>
    <property type="evidence" value="ECO:0007669"/>
    <property type="project" value="InterPro"/>
</dbReference>
<evidence type="ECO:0000256" key="5">
    <source>
        <dbReference type="ARBA" id="ARBA00023163"/>
    </source>
</evidence>
<dbReference type="InterPro" id="IPR011006">
    <property type="entry name" value="CheY-like_superfamily"/>
</dbReference>
<dbReference type="CDD" id="cd00383">
    <property type="entry name" value="trans_reg_C"/>
    <property type="match status" value="1"/>
</dbReference>
<evidence type="ECO:0000256" key="1">
    <source>
        <dbReference type="ARBA" id="ARBA00022553"/>
    </source>
</evidence>